<proteinExistence type="predicted"/>
<feature type="non-terminal residue" evidence="1">
    <location>
        <position position="1"/>
    </location>
</feature>
<comment type="caution">
    <text evidence="1">The sequence shown here is derived from an EMBL/GenBank/DDBJ whole genome shotgun (WGS) entry which is preliminary data.</text>
</comment>
<dbReference type="EMBL" id="BARS01052040">
    <property type="protein sequence ID" value="GAG50967.1"/>
    <property type="molecule type" value="Genomic_DNA"/>
</dbReference>
<dbReference type="AlphaFoldDB" id="X0YWM6"/>
<gene>
    <name evidence="1" type="ORF">S01H1_77435</name>
</gene>
<reference evidence="1" key="1">
    <citation type="journal article" date="2014" name="Front. Microbiol.">
        <title>High frequency of phylogenetically diverse reductive dehalogenase-homologous genes in deep subseafloor sedimentary metagenomes.</title>
        <authorList>
            <person name="Kawai M."/>
            <person name="Futagami T."/>
            <person name="Toyoda A."/>
            <person name="Takaki Y."/>
            <person name="Nishi S."/>
            <person name="Hori S."/>
            <person name="Arai W."/>
            <person name="Tsubouchi T."/>
            <person name="Morono Y."/>
            <person name="Uchiyama I."/>
            <person name="Ito T."/>
            <person name="Fujiyama A."/>
            <person name="Inagaki F."/>
            <person name="Takami H."/>
        </authorList>
    </citation>
    <scope>NUCLEOTIDE SEQUENCE</scope>
    <source>
        <strain evidence="1">Expedition CK06-06</strain>
    </source>
</reference>
<protein>
    <submittedName>
        <fullName evidence="1">Uncharacterized protein</fullName>
    </submittedName>
</protein>
<name>X0YWM6_9ZZZZ</name>
<organism evidence="1">
    <name type="scientific">marine sediment metagenome</name>
    <dbReference type="NCBI Taxonomy" id="412755"/>
    <lineage>
        <taxon>unclassified sequences</taxon>
        <taxon>metagenomes</taxon>
        <taxon>ecological metagenomes</taxon>
    </lineage>
</organism>
<sequence length="232" mass="25173">LTSQAQLDLYLTVAFLAGYGIKPDEMPTEMGAATAWAFPDSNARVEKIMGEIVHIIEKREWLGMLTGQMLRIGKLMGLMGELQGRAGSGVQVAIESGPLYSELSSTASKCEKVESRVIQLMLSRKHGKLIPADQVGYSVQYNTRYSLENAQDLIRQAAEFSGIGVNEDVPSLFRLLLRKIADAISRDGDPDYKLAMDEIADAEFTGVANVADGADVGDTNMATLTGEPEKPE</sequence>
<accession>X0YWM6</accession>
<evidence type="ECO:0000313" key="1">
    <source>
        <dbReference type="EMBL" id="GAG50967.1"/>
    </source>
</evidence>